<sequence length="62" mass="6893">MDGRYPPGGGGAYQRFGERMHMQPDKELNDLLDFSAMFSPPVSSGMKGPSQGNMDMYNAYKQ</sequence>
<feature type="region of interest" description="Disordered" evidence="1">
    <location>
        <begin position="42"/>
        <end position="62"/>
    </location>
</feature>
<organism evidence="2 3">
    <name type="scientific">Mya arenaria</name>
    <name type="common">Soft-shell clam</name>
    <dbReference type="NCBI Taxonomy" id="6604"/>
    <lineage>
        <taxon>Eukaryota</taxon>
        <taxon>Metazoa</taxon>
        <taxon>Spiralia</taxon>
        <taxon>Lophotrochozoa</taxon>
        <taxon>Mollusca</taxon>
        <taxon>Bivalvia</taxon>
        <taxon>Autobranchia</taxon>
        <taxon>Heteroconchia</taxon>
        <taxon>Euheterodonta</taxon>
        <taxon>Imparidentia</taxon>
        <taxon>Neoheterodontei</taxon>
        <taxon>Myida</taxon>
        <taxon>Myoidea</taxon>
        <taxon>Myidae</taxon>
        <taxon>Mya</taxon>
    </lineage>
</organism>
<accession>A0ABY7G4L6</accession>
<evidence type="ECO:0000256" key="1">
    <source>
        <dbReference type="SAM" id="MobiDB-lite"/>
    </source>
</evidence>
<evidence type="ECO:0000313" key="3">
    <source>
        <dbReference type="Proteomes" id="UP001164746"/>
    </source>
</evidence>
<name>A0ABY7G4L6_MYAAR</name>
<dbReference type="Proteomes" id="UP001164746">
    <property type="component" value="Chromosome 16"/>
</dbReference>
<reference evidence="2" key="1">
    <citation type="submission" date="2022-11" db="EMBL/GenBank/DDBJ databases">
        <title>Centuries of genome instability and evolution in soft-shell clam transmissible cancer (bioRxiv).</title>
        <authorList>
            <person name="Hart S.F.M."/>
            <person name="Yonemitsu M.A."/>
            <person name="Giersch R.M."/>
            <person name="Beal B.F."/>
            <person name="Arriagada G."/>
            <person name="Davis B.W."/>
            <person name="Ostrander E.A."/>
            <person name="Goff S.P."/>
            <person name="Metzger M.J."/>
        </authorList>
    </citation>
    <scope>NUCLEOTIDE SEQUENCE</scope>
    <source>
        <strain evidence="2">MELC-2E11</strain>
        <tissue evidence="2">Siphon/mantle</tissue>
    </source>
</reference>
<evidence type="ECO:0000313" key="2">
    <source>
        <dbReference type="EMBL" id="WAR29377.1"/>
    </source>
</evidence>
<gene>
    <name evidence="2" type="ORF">MAR_002945</name>
</gene>
<protein>
    <submittedName>
        <fullName evidence="2">ITF2-like protein</fullName>
    </submittedName>
</protein>
<keyword evidence="3" id="KW-1185">Reference proteome</keyword>
<dbReference type="EMBL" id="CP111027">
    <property type="protein sequence ID" value="WAR29377.1"/>
    <property type="molecule type" value="Genomic_DNA"/>
</dbReference>
<feature type="non-terminal residue" evidence="2">
    <location>
        <position position="1"/>
    </location>
</feature>
<proteinExistence type="predicted"/>